<evidence type="ECO:0000256" key="4">
    <source>
        <dbReference type="ARBA" id="ARBA00022786"/>
    </source>
</evidence>
<dbReference type="GO" id="GO:0051301">
    <property type="term" value="P:cell division"/>
    <property type="evidence" value="ECO:0007669"/>
    <property type="project" value="UniProtKB-KW"/>
</dbReference>
<dbReference type="Proteomes" id="UP000247409">
    <property type="component" value="Unassembled WGS sequence"/>
</dbReference>
<evidence type="ECO:0000256" key="3">
    <source>
        <dbReference type="ARBA" id="ARBA00022776"/>
    </source>
</evidence>
<feature type="compositionally biased region" description="Acidic residues" evidence="6">
    <location>
        <begin position="44"/>
        <end position="61"/>
    </location>
</feature>
<dbReference type="EMBL" id="NBIV01000205">
    <property type="protein sequence ID" value="PXF41617.1"/>
    <property type="molecule type" value="Genomic_DNA"/>
</dbReference>
<proteinExistence type="inferred from homology"/>
<keyword evidence="8" id="KW-1185">Reference proteome</keyword>
<comment type="similarity">
    <text evidence="1">Belongs to the APC13 family.</text>
</comment>
<dbReference type="GO" id="GO:0005680">
    <property type="term" value="C:anaphase-promoting complex"/>
    <property type="evidence" value="ECO:0007669"/>
    <property type="project" value="InterPro"/>
</dbReference>
<evidence type="ECO:0000256" key="5">
    <source>
        <dbReference type="ARBA" id="ARBA00023306"/>
    </source>
</evidence>
<organism evidence="7 8">
    <name type="scientific">Gracilariopsis chorda</name>
    <dbReference type="NCBI Taxonomy" id="448386"/>
    <lineage>
        <taxon>Eukaryota</taxon>
        <taxon>Rhodophyta</taxon>
        <taxon>Florideophyceae</taxon>
        <taxon>Rhodymeniophycidae</taxon>
        <taxon>Gracilariales</taxon>
        <taxon>Gracilariaceae</taxon>
        <taxon>Gracilariopsis</taxon>
    </lineage>
</organism>
<comment type="caution">
    <text evidence="7">The sequence shown here is derived from an EMBL/GenBank/DDBJ whole genome shotgun (WGS) entry which is preliminary data.</text>
</comment>
<protein>
    <submittedName>
        <fullName evidence="7">Uncharacterized protein</fullName>
    </submittedName>
</protein>
<dbReference type="OrthoDB" id="25675at2759"/>
<dbReference type="AlphaFoldDB" id="A0A2V3IHQ9"/>
<evidence type="ECO:0000256" key="6">
    <source>
        <dbReference type="SAM" id="MobiDB-lite"/>
    </source>
</evidence>
<reference evidence="7 8" key="1">
    <citation type="journal article" date="2018" name="Mol. Biol. Evol.">
        <title>Analysis of the draft genome of the red seaweed Gracilariopsis chorda provides insights into genome size evolution in Rhodophyta.</title>
        <authorList>
            <person name="Lee J."/>
            <person name="Yang E.C."/>
            <person name="Graf L."/>
            <person name="Yang J.H."/>
            <person name="Qiu H."/>
            <person name="Zel Zion U."/>
            <person name="Chan C.X."/>
            <person name="Stephens T.G."/>
            <person name="Weber A.P.M."/>
            <person name="Boo G.H."/>
            <person name="Boo S.M."/>
            <person name="Kim K.M."/>
            <person name="Shin Y."/>
            <person name="Jung M."/>
            <person name="Lee S.J."/>
            <person name="Yim H.S."/>
            <person name="Lee J.H."/>
            <person name="Bhattacharya D."/>
            <person name="Yoon H.S."/>
        </authorList>
    </citation>
    <scope>NUCLEOTIDE SEQUENCE [LARGE SCALE GENOMIC DNA]</scope>
    <source>
        <strain evidence="7 8">SKKU-2015</strain>
        <tissue evidence="7">Whole body</tissue>
    </source>
</reference>
<keyword evidence="3" id="KW-0498">Mitosis</keyword>
<evidence type="ECO:0000256" key="1">
    <source>
        <dbReference type="ARBA" id="ARBA00006940"/>
    </source>
</evidence>
<keyword evidence="4" id="KW-0833">Ubl conjugation pathway</keyword>
<dbReference type="InterPro" id="IPR008401">
    <property type="entry name" value="Apc13"/>
</dbReference>
<accession>A0A2V3IHQ9</accession>
<evidence type="ECO:0000313" key="8">
    <source>
        <dbReference type="Proteomes" id="UP000247409"/>
    </source>
</evidence>
<name>A0A2V3IHQ9_9FLOR</name>
<keyword evidence="5" id="KW-0131">Cell cycle</keyword>
<feature type="compositionally biased region" description="Pro residues" evidence="6">
    <location>
        <begin position="86"/>
        <end position="97"/>
    </location>
</feature>
<gene>
    <name evidence="7" type="ORF">BWQ96_08628</name>
</gene>
<dbReference type="Pfam" id="PF05839">
    <property type="entry name" value="Apc13p"/>
    <property type="match status" value="1"/>
</dbReference>
<keyword evidence="2" id="KW-0132">Cell division</keyword>
<sequence>MDMNFSAPIHQDPLLIIHIVSEEWATETLPTDDVDVHPSVFPGVDEDEHGPTDEQENEEDKWNDLGLDSLAKLAAETGRANGSSSAPPPSTPSPAHR</sequence>
<evidence type="ECO:0000313" key="7">
    <source>
        <dbReference type="EMBL" id="PXF41617.1"/>
    </source>
</evidence>
<feature type="region of interest" description="Disordered" evidence="6">
    <location>
        <begin position="29"/>
        <end position="97"/>
    </location>
</feature>
<evidence type="ECO:0000256" key="2">
    <source>
        <dbReference type="ARBA" id="ARBA00022618"/>
    </source>
</evidence>